<dbReference type="PANTHER" id="PTHR13768">
    <property type="entry name" value="SOLUBLE NSF ATTACHMENT PROTEIN SNAP"/>
    <property type="match status" value="1"/>
</dbReference>
<evidence type="ECO:0000313" key="11">
    <source>
        <dbReference type="Proteomes" id="UP001139887"/>
    </source>
</evidence>
<proteinExistence type="inferred from homology"/>
<evidence type="ECO:0000256" key="6">
    <source>
        <dbReference type="ARBA" id="ARBA00023136"/>
    </source>
</evidence>
<evidence type="ECO:0000256" key="2">
    <source>
        <dbReference type="ARBA" id="ARBA00010050"/>
    </source>
</evidence>
<dbReference type="AlphaFoldDB" id="A0A9W8IAI1"/>
<dbReference type="SUPFAM" id="SSF48452">
    <property type="entry name" value="TPR-like"/>
    <property type="match status" value="1"/>
</dbReference>
<dbReference type="InterPro" id="IPR011990">
    <property type="entry name" value="TPR-like_helical_dom_sf"/>
</dbReference>
<dbReference type="GO" id="GO:0006886">
    <property type="term" value="P:intracellular protein transport"/>
    <property type="evidence" value="ECO:0007669"/>
    <property type="project" value="InterPro"/>
</dbReference>
<evidence type="ECO:0000313" key="10">
    <source>
        <dbReference type="EMBL" id="KAJ2851711.1"/>
    </source>
</evidence>
<comment type="caution">
    <text evidence="10">The sequence shown here is derived from an EMBL/GenBank/DDBJ whole genome shotgun (WGS) entry which is preliminary data.</text>
</comment>
<comment type="subcellular location">
    <subcellularLocation>
        <location evidence="1">Membrane</location>
        <topology evidence="1">Peripheral membrane protein</topology>
    </subcellularLocation>
</comment>
<reference evidence="10" key="1">
    <citation type="submission" date="2022-07" db="EMBL/GenBank/DDBJ databases">
        <title>Phylogenomic reconstructions and comparative analyses of Kickxellomycotina fungi.</title>
        <authorList>
            <person name="Reynolds N.K."/>
            <person name="Stajich J.E."/>
            <person name="Barry K."/>
            <person name="Grigoriev I.V."/>
            <person name="Crous P."/>
            <person name="Smith M.E."/>
        </authorList>
    </citation>
    <scope>NUCLEOTIDE SEQUENCE</scope>
    <source>
        <strain evidence="10">NRRL 1566</strain>
    </source>
</reference>
<organism evidence="10 11">
    <name type="scientific">Coemansia brasiliensis</name>
    <dbReference type="NCBI Taxonomy" id="2650707"/>
    <lineage>
        <taxon>Eukaryota</taxon>
        <taxon>Fungi</taxon>
        <taxon>Fungi incertae sedis</taxon>
        <taxon>Zoopagomycota</taxon>
        <taxon>Kickxellomycotina</taxon>
        <taxon>Kickxellomycetes</taxon>
        <taxon>Kickxellales</taxon>
        <taxon>Kickxellaceae</taxon>
        <taxon>Coemansia</taxon>
    </lineage>
</organism>
<evidence type="ECO:0000256" key="8">
    <source>
        <dbReference type="ARBA" id="ARBA00042485"/>
    </source>
</evidence>
<evidence type="ECO:0000256" key="9">
    <source>
        <dbReference type="SAM" id="MobiDB-lite"/>
    </source>
</evidence>
<dbReference type="OrthoDB" id="9984275at2759"/>
<evidence type="ECO:0000256" key="7">
    <source>
        <dbReference type="ARBA" id="ARBA00040047"/>
    </source>
</evidence>
<dbReference type="GO" id="GO:0019905">
    <property type="term" value="F:syntaxin binding"/>
    <property type="evidence" value="ECO:0007669"/>
    <property type="project" value="TreeGrafter"/>
</dbReference>
<name>A0A9W8IAI1_9FUNG</name>
<gene>
    <name evidence="10" type="ORF">IWW36_000856</name>
</gene>
<evidence type="ECO:0000256" key="3">
    <source>
        <dbReference type="ARBA" id="ARBA00022448"/>
    </source>
</evidence>
<dbReference type="EMBL" id="JANBUW010000009">
    <property type="protein sequence ID" value="KAJ2851711.1"/>
    <property type="molecule type" value="Genomic_DNA"/>
</dbReference>
<dbReference type="Proteomes" id="UP001139887">
    <property type="component" value="Unassembled WGS sequence"/>
</dbReference>
<protein>
    <recommendedName>
        <fullName evidence="7">Gamma-soluble NSF attachment protein</fullName>
    </recommendedName>
    <alternativeName>
        <fullName evidence="8">N-ethylmaleimide-sensitive factor attachment protein gamma</fullName>
    </alternativeName>
</protein>
<dbReference type="GO" id="GO:0005774">
    <property type="term" value="C:vacuolar membrane"/>
    <property type="evidence" value="ECO:0007669"/>
    <property type="project" value="TreeGrafter"/>
</dbReference>
<dbReference type="GO" id="GO:0031201">
    <property type="term" value="C:SNARE complex"/>
    <property type="evidence" value="ECO:0007669"/>
    <property type="project" value="TreeGrafter"/>
</dbReference>
<evidence type="ECO:0000256" key="5">
    <source>
        <dbReference type="ARBA" id="ARBA00022927"/>
    </source>
</evidence>
<accession>A0A9W8IAI1</accession>
<keyword evidence="11" id="KW-1185">Reference proteome</keyword>
<keyword evidence="6" id="KW-0472">Membrane</keyword>
<dbReference type="InterPro" id="IPR000744">
    <property type="entry name" value="NSF_attach"/>
</dbReference>
<sequence>MGAESLSLAQSYVKDAQKASKSGLFSKPQWDIAATNWDKAANAYKTAMHYEEAVDCHVKASEAYVKVNIIYMAAKGYEAAATLTEKHLKDHAKAITYYTRASDLFRSHGSSADRAAAVMVKAATSCEDVDTNQAIQLYESALSIYETEERNRFSIPTYKRFAAFLIAKNRLSEAAKVQTRLGDVCQQINSRYEVTKSYLSAVIIILAFGDSVEAGKMLDQFASCVPFVRSNEGTVANAMLEAYEQGDQEQFDVLANDQTISLLDSYISRLATQIRVPGGRRAAPPVDPALSGTPGSSMPAQPVDIDDDEDLL</sequence>
<feature type="region of interest" description="Disordered" evidence="9">
    <location>
        <begin position="278"/>
        <end position="312"/>
    </location>
</feature>
<comment type="similarity">
    <text evidence="2">Belongs to the SNAP family.</text>
</comment>
<dbReference type="PANTHER" id="PTHR13768:SF2">
    <property type="entry name" value="GAMMA-SOLUBLE NSF ATTACHMENT PROTEIN"/>
    <property type="match status" value="1"/>
</dbReference>
<evidence type="ECO:0000256" key="1">
    <source>
        <dbReference type="ARBA" id="ARBA00004170"/>
    </source>
</evidence>
<evidence type="ECO:0000256" key="4">
    <source>
        <dbReference type="ARBA" id="ARBA00022892"/>
    </source>
</evidence>
<dbReference type="GO" id="GO:0005483">
    <property type="term" value="F:soluble NSF attachment protein activity"/>
    <property type="evidence" value="ECO:0007669"/>
    <property type="project" value="TreeGrafter"/>
</dbReference>
<dbReference type="GO" id="GO:0016192">
    <property type="term" value="P:vesicle-mediated transport"/>
    <property type="evidence" value="ECO:0007669"/>
    <property type="project" value="UniProtKB-KW"/>
</dbReference>
<keyword evidence="5" id="KW-0653">Protein transport</keyword>
<dbReference type="Gene3D" id="1.25.40.10">
    <property type="entry name" value="Tetratricopeptide repeat domain"/>
    <property type="match status" value="1"/>
</dbReference>
<dbReference type="Pfam" id="PF14938">
    <property type="entry name" value="SNAP"/>
    <property type="match status" value="1"/>
</dbReference>
<keyword evidence="3" id="KW-0813">Transport</keyword>
<keyword evidence="4" id="KW-0931">ER-Golgi transport</keyword>